<sequence>MRISVFGATGMAGNAIVGEALARGHAVTGISRKPDEAAAHERLTVVSLDVTSHDALDPVLTDSDAAVLTIRLPAGHEHLLAPTTTRFLDAAARTGTRVLVIGGAGPLRSPSRAGLLVVDDPAYVPSEWKAVAGASLAQLQACTQHHYRDWVYLSPPAVLERGPRSGTYRRGTTQLLTDATGDSRITADDLAIAVTDEIEAPGSDRHFTVAHEG</sequence>
<evidence type="ECO:0000259" key="1">
    <source>
        <dbReference type="Pfam" id="PF13460"/>
    </source>
</evidence>
<gene>
    <name evidence="2" type="ORF">F7O44_05540</name>
</gene>
<evidence type="ECO:0000313" key="3">
    <source>
        <dbReference type="Proteomes" id="UP000460435"/>
    </source>
</evidence>
<dbReference type="RefSeq" id="WP_162449099.1">
    <property type="nucleotide sequence ID" value="NZ_WLZY01000001.1"/>
</dbReference>
<dbReference type="PANTHER" id="PTHR43355:SF2">
    <property type="entry name" value="FLAVIN REDUCTASE (NADPH)"/>
    <property type="match status" value="1"/>
</dbReference>
<keyword evidence="3" id="KW-1185">Reference proteome</keyword>
<name>A0A7K3LZS0_9ACTN</name>
<protein>
    <submittedName>
        <fullName evidence="2">NAD(P)H-binding protein</fullName>
    </submittedName>
</protein>
<dbReference type="PANTHER" id="PTHR43355">
    <property type="entry name" value="FLAVIN REDUCTASE (NADPH)"/>
    <property type="match status" value="1"/>
</dbReference>
<dbReference type="GO" id="GO:0016646">
    <property type="term" value="F:oxidoreductase activity, acting on the CH-NH group of donors, NAD or NADP as acceptor"/>
    <property type="evidence" value="ECO:0007669"/>
    <property type="project" value="TreeGrafter"/>
</dbReference>
<dbReference type="InterPro" id="IPR016040">
    <property type="entry name" value="NAD(P)-bd_dom"/>
</dbReference>
<dbReference type="Proteomes" id="UP000460435">
    <property type="component" value="Unassembled WGS sequence"/>
</dbReference>
<comment type="caution">
    <text evidence="2">The sequence shown here is derived from an EMBL/GenBank/DDBJ whole genome shotgun (WGS) entry which is preliminary data.</text>
</comment>
<organism evidence="2 3">
    <name type="scientific">Phytoactinopolyspora mesophila</name>
    <dbReference type="NCBI Taxonomy" id="2650750"/>
    <lineage>
        <taxon>Bacteria</taxon>
        <taxon>Bacillati</taxon>
        <taxon>Actinomycetota</taxon>
        <taxon>Actinomycetes</taxon>
        <taxon>Jiangellales</taxon>
        <taxon>Jiangellaceae</taxon>
        <taxon>Phytoactinopolyspora</taxon>
    </lineage>
</organism>
<dbReference type="InterPro" id="IPR051606">
    <property type="entry name" value="Polyketide_Oxido-like"/>
</dbReference>
<evidence type="ECO:0000313" key="2">
    <source>
        <dbReference type="EMBL" id="NDL56533.1"/>
    </source>
</evidence>
<dbReference type="AlphaFoldDB" id="A0A7K3LZS0"/>
<proteinExistence type="predicted"/>
<feature type="domain" description="NAD(P)-binding" evidence="1">
    <location>
        <begin position="7"/>
        <end position="200"/>
    </location>
</feature>
<dbReference type="EMBL" id="WLZY01000001">
    <property type="protein sequence ID" value="NDL56533.1"/>
    <property type="molecule type" value="Genomic_DNA"/>
</dbReference>
<dbReference type="InterPro" id="IPR036291">
    <property type="entry name" value="NAD(P)-bd_dom_sf"/>
</dbReference>
<dbReference type="Gene3D" id="3.40.50.720">
    <property type="entry name" value="NAD(P)-binding Rossmann-like Domain"/>
    <property type="match status" value="1"/>
</dbReference>
<dbReference type="Pfam" id="PF13460">
    <property type="entry name" value="NAD_binding_10"/>
    <property type="match status" value="1"/>
</dbReference>
<accession>A0A7K3LZS0</accession>
<reference evidence="2 3" key="1">
    <citation type="submission" date="2019-11" db="EMBL/GenBank/DDBJ databases">
        <authorList>
            <person name="Li X.-J."/>
            <person name="Feng X.-M."/>
        </authorList>
    </citation>
    <scope>NUCLEOTIDE SEQUENCE [LARGE SCALE GENOMIC DNA]</scope>
    <source>
        <strain evidence="2 3">XMNu-373</strain>
    </source>
</reference>
<dbReference type="SUPFAM" id="SSF51735">
    <property type="entry name" value="NAD(P)-binding Rossmann-fold domains"/>
    <property type="match status" value="1"/>
</dbReference>